<feature type="transmembrane region" description="Helical" evidence="2">
    <location>
        <begin position="592"/>
        <end position="613"/>
    </location>
</feature>
<dbReference type="AlphaFoldDB" id="A0AAE0FQ97"/>
<evidence type="ECO:0000313" key="4">
    <source>
        <dbReference type="Proteomes" id="UP001190700"/>
    </source>
</evidence>
<evidence type="ECO:0000256" key="1">
    <source>
        <dbReference type="SAM" id="MobiDB-lite"/>
    </source>
</evidence>
<sequence>GLLDTVNADLVPDEESELSDVAIADVTVLDWSGAVVDDGITGAGATGDFQLVVSFTVNQVVTSDAGAAGRGRRRLSDQEGNRQAEDAAAAIVSAAENGLLSAAITSAASDLGADMATEVNEAANMATTSLTPEVDIAGAYITAIYEEISQLHQRGDDMAVELKRTHAATLESMAQMNSTETVERTLATWLEMQQLNFDNIEQLGLTADVILTKFMLMRVAFELVQTGLVNAQIALQDAIDAAEAVNEETRAELRSGFEAIQVQRDETGCDYPSGESVQDLALAEVLQYTFRVDPPARRRRRLLARSGKAQDFVDTKGTDKVLGVEYPRFGSWDMPPGKAPDFLSTAPEAAQARYLRGGAKNRLVGGLFFYLKRGEEAHECSQRFARLETPCVSGARSRRYGIDPVFVPGSTLFRSDLQDEVATFYDTSADSPQLSRNSRTPMPFAPRALPGRRGGQPFYIDAALEAYRARQMYFFLDEGYAMDEKAQSVEATMTTFNSLTQVWSIVTLEWHRQGGQWGLRSNALIAPVTYWTRASLDGVLWLLLHIVWVCVSIWMLAGELRRLRPSRLKMTYRSLTYIEALRQHFGSLARSIPFWGAAMQMVTVLIGAAYEIWMHAWFSPQGSFEVYHDLHWAANYFLSARHEQGVPAEGAEGLGGPDGSDGALPAWAWGEDNGGLEAYDQQRYHMRALALLSHAFFQMQILRVATMIIRLLMNVEHQQRLGVITKTCRGSLLEVLQCMPIVGVVTGWAMLMHIELGWRQQLFSTYSKSLNQHTLAGIIGDWQRLSLTETWEPIHMDGLKEKCYKIFFGIVGQLLVGNFIIAIICGELVKHWTESKSATTMVQDLGRFYRNRVNVRLLKRWPPMECTSNLLSSNLHGLSHWDAMRQSRAPRVSLALLLSKNKMPNSAADRDCTIHVAGLSLSPELLGKVLAMRYRNWKERSSALKRQATLRKATNVKLMVRSSLSAVVTPPVITGFTPAAADLERAVTELQPTRSAAPALGHKLINLKKRGSADPTSPEGLGLSPCGANTMFCSVVGAGGALGKAWRSPLFLPIG</sequence>
<organism evidence="3 4">
    <name type="scientific">Cymbomonas tetramitiformis</name>
    <dbReference type="NCBI Taxonomy" id="36881"/>
    <lineage>
        <taxon>Eukaryota</taxon>
        <taxon>Viridiplantae</taxon>
        <taxon>Chlorophyta</taxon>
        <taxon>Pyramimonadophyceae</taxon>
        <taxon>Pyramimonadales</taxon>
        <taxon>Pyramimonadaceae</taxon>
        <taxon>Cymbomonas</taxon>
    </lineage>
</organism>
<evidence type="ECO:0000313" key="3">
    <source>
        <dbReference type="EMBL" id="KAK3264037.1"/>
    </source>
</evidence>
<keyword evidence="2" id="KW-0472">Membrane</keyword>
<evidence type="ECO:0000256" key="2">
    <source>
        <dbReference type="SAM" id="Phobius"/>
    </source>
</evidence>
<proteinExistence type="predicted"/>
<accession>A0AAE0FQ97</accession>
<feature type="transmembrane region" description="Helical" evidence="2">
    <location>
        <begin position="538"/>
        <end position="557"/>
    </location>
</feature>
<gene>
    <name evidence="3" type="ORF">CYMTET_27197</name>
</gene>
<feature type="non-terminal residue" evidence="3">
    <location>
        <position position="1"/>
    </location>
</feature>
<feature type="transmembrane region" description="Helical" evidence="2">
    <location>
        <begin position="732"/>
        <end position="754"/>
    </location>
</feature>
<feature type="transmembrane region" description="Helical" evidence="2">
    <location>
        <begin position="688"/>
        <end position="712"/>
    </location>
</feature>
<dbReference type="EMBL" id="LGRX02014837">
    <property type="protein sequence ID" value="KAK3264037.1"/>
    <property type="molecule type" value="Genomic_DNA"/>
</dbReference>
<dbReference type="Proteomes" id="UP001190700">
    <property type="component" value="Unassembled WGS sequence"/>
</dbReference>
<feature type="transmembrane region" description="Helical" evidence="2">
    <location>
        <begin position="806"/>
        <end position="829"/>
    </location>
</feature>
<feature type="region of interest" description="Disordered" evidence="1">
    <location>
        <begin position="428"/>
        <end position="447"/>
    </location>
</feature>
<comment type="caution">
    <text evidence="3">The sequence shown here is derived from an EMBL/GenBank/DDBJ whole genome shotgun (WGS) entry which is preliminary data.</text>
</comment>
<keyword evidence="2" id="KW-0812">Transmembrane</keyword>
<name>A0AAE0FQ97_9CHLO</name>
<keyword evidence="4" id="KW-1185">Reference proteome</keyword>
<keyword evidence="2" id="KW-1133">Transmembrane helix</keyword>
<protein>
    <submittedName>
        <fullName evidence="3">Uncharacterized protein</fullName>
    </submittedName>
</protein>
<reference evidence="3 4" key="1">
    <citation type="journal article" date="2015" name="Genome Biol. Evol.">
        <title>Comparative Genomics of a Bacterivorous Green Alga Reveals Evolutionary Causalities and Consequences of Phago-Mixotrophic Mode of Nutrition.</title>
        <authorList>
            <person name="Burns J.A."/>
            <person name="Paasch A."/>
            <person name="Narechania A."/>
            <person name="Kim E."/>
        </authorList>
    </citation>
    <scope>NUCLEOTIDE SEQUENCE [LARGE SCALE GENOMIC DNA]</scope>
    <source>
        <strain evidence="3 4">PLY_AMNH</strain>
    </source>
</reference>
<feature type="compositionally biased region" description="Polar residues" evidence="1">
    <location>
        <begin position="428"/>
        <end position="440"/>
    </location>
</feature>